<gene>
    <name evidence="1" type="ORF">LCGC14_1858600</name>
</gene>
<accession>A0A0F9J786</accession>
<dbReference type="EMBL" id="LAZR01018781">
    <property type="protein sequence ID" value="KKL95037.1"/>
    <property type="molecule type" value="Genomic_DNA"/>
</dbReference>
<comment type="caution">
    <text evidence="1">The sequence shown here is derived from an EMBL/GenBank/DDBJ whole genome shotgun (WGS) entry which is preliminary data.</text>
</comment>
<name>A0A0F9J786_9ZZZZ</name>
<protein>
    <submittedName>
        <fullName evidence="1">Uncharacterized protein</fullName>
    </submittedName>
</protein>
<sequence>MSTEVEKKKAIRQQLDDLESAVTQLMGIVGNLQGKLEPILSKEPETGCDAAPADNTCPMSDELSGYVIRVKNITDIIQRLDDHIEI</sequence>
<proteinExistence type="predicted"/>
<evidence type="ECO:0000313" key="1">
    <source>
        <dbReference type="EMBL" id="KKL95037.1"/>
    </source>
</evidence>
<organism evidence="1">
    <name type="scientific">marine sediment metagenome</name>
    <dbReference type="NCBI Taxonomy" id="412755"/>
    <lineage>
        <taxon>unclassified sequences</taxon>
        <taxon>metagenomes</taxon>
        <taxon>ecological metagenomes</taxon>
    </lineage>
</organism>
<dbReference type="AlphaFoldDB" id="A0A0F9J786"/>
<reference evidence="1" key="1">
    <citation type="journal article" date="2015" name="Nature">
        <title>Complex archaea that bridge the gap between prokaryotes and eukaryotes.</title>
        <authorList>
            <person name="Spang A."/>
            <person name="Saw J.H."/>
            <person name="Jorgensen S.L."/>
            <person name="Zaremba-Niedzwiedzka K."/>
            <person name="Martijn J."/>
            <person name="Lind A.E."/>
            <person name="van Eijk R."/>
            <person name="Schleper C."/>
            <person name="Guy L."/>
            <person name="Ettema T.J."/>
        </authorList>
    </citation>
    <scope>NUCLEOTIDE SEQUENCE</scope>
</reference>